<proteinExistence type="predicted"/>
<feature type="transmembrane region" description="Helical" evidence="1">
    <location>
        <begin position="57"/>
        <end position="79"/>
    </location>
</feature>
<dbReference type="Gene3D" id="3.40.50.12140">
    <property type="entry name" value="Domain of unknown function DUF4159"/>
    <property type="match status" value="1"/>
</dbReference>
<dbReference type="InterPro" id="IPR029062">
    <property type="entry name" value="Class_I_gatase-like"/>
</dbReference>
<keyword evidence="1" id="KW-0472">Membrane</keyword>
<organism evidence="4 5">
    <name type="scientific">Candidatus Tokpelaia hoelldobleri</name>
    <dbReference type="NCBI Taxonomy" id="1902579"/>
    <lineage>
        <taxon>Bacteria</taxon>
        <taxon>Pseudomonadati</taxon>
        <taxon>Pseudomonadota</taxon>
        <taxon>Alphaproteobacteria</taxon>
        <taxon>Hyphomicrobiales</taxon>
        <taxon>Candidatus Tokpelaia</taxon>
    </lineage>
</organism>
<dbReference type="STRING" id="1902579.BHV28_04840"/>
<evidence type="ECO:0000313" key="5">
    <source>
        <dbReference type="Proteomes" id="UP000188912"/>
    </source>
</evidence>
<dbReference type="InterPro" id="IPR025297">
    <property type="entry name" value="DUF4159"/>
</dbReference>
<dbReference type="AlphaFoldDB" id="A0A1U9JTK3"/>
<dbReference type="NCBIfam" id="TIGR02226">
    <property type="entry name" value="two_anch"/>
    <property type="match status" value="1"/>
</dbReference>
<dbReference type="PANTHER" id="PTHR37464:SF1">
    <property type="entry name" value="BLL2463 PROTEIN"/>
    <property type="match status" value="1"/>
</dbReference>
<evidence type="ECO:0000313" key="4">
    <source>
        <dbReference type="EMBL" id="AQS41196.1"/>
    </source>
</evidence>
<sequence length="926" mass="100689">MALGFAAPLFLLALLALPALWWVLRLTPPRPQKEIFPPLRLLLKLTRKQETPTRNPWWAVLLRLAMAALFIVALAQPLWRPQAQLVAPSHPLVVMIDNSWAAAPRWQEHLRAARRLIDEAQAYNVPLAIIATVAPADTDTRFMDAPAARQYLDTLAPQALHADRKTAFTRLADLQRTTAELQLAYLTDGLATMQDRDAFQQVETLKATPFLWYQGDIAALGILNTAEKTADAFSVSGLRATGGSEQTWTVTAHDRQGRRLGETPLTFAKGEKQARTRFELPLELRNDIVSLHVGGLNHAGGAYLLGEGAQYRRIALLGPAPAELNQPLLAPLYYVSKALQPAGEIIYAGTGTASENIEALLAAKPAVLVMGDTSTLPQAAIGKLGQWIEGGGTLVRFAGPNLAASPQDDTLLPVTLRRGERTLGGALSWAMPQKIAPFPADSPFTGMAPPEDVTIAHQILAEPSPRLTEQSWITLADGTPLVTAQNRSSGRIVFIHTSAAPGWSNLPLSGFFVDMLQKIAATANQPLADNSHEQAQTLSPWRTLGADGMLGQPPVYVRPLQIQTDKQAQPAYLTPPGLYGGQENLHALNLFDKTATLAPLQIPPAPAIRKLDYARSGNTPLSGSFWLAALLLFALDCLLVLLQSSVWHDIARKFRHGATVILVAGGTAAILMPPPAPAQGKPVQLAGQTHLAYIITGNRQTDETSKTGLEALANFIEQRTTINPGPVVGLNPEKDELAFYPLLYWPMEPDSPMPSPQAIERISAYMQHGGTVLFDTRDQLNEGLQLDDSASPAGTRLRDILAGLDIPPLEPAPQDHVIARSFFLMPDFPGRYRGSPLWIAATAQKQENRLTRSGDGVSPILVTANDFAGAWAHDGKGGWRFRTVPDENMQRVWAFRGGLNIVMYMLSGNYKADQVHAPELLKRLGR</sequence>
<feature type="transmembrane region" description="Helical" evidence="1">
    <location>
        <begin position="654"/>
        <end position="672"/>
    </location>
</feature>
<gene>
    <name evidence="4" type="ORF">BHV28_04840</name>
</gene>
<keyword evidence="5" id="KW-1185">Reference proteome</keyword>
<reference evidence="4 5" key="1">
    <citation type="journal article" date="2010" name="Science">
        <title>Genomic comparison of the ants Camponotus floridanus and Harpegnathos saltator.</title>
        <authorList>
            <person name="Bonasio R."/>
            <person name="Zhang G."/>
            <person name="Ye C."/>
            <person name="Mutti N.S."/>
            <person name="Fang X."/>
            <person name="Qin N."/>
            <person name="Donahue G."/>
            <person name="Yang P."/>
            <person name="Li Q."/>
            <person name="Li C."/>
            <person name="Zhang P."/>
            <person name="Huang Z."/>
            <person name="Berger S.L."/>
            <person name="Reinberg D."/>
            <person name="Wang J."/>
            <person name="Liebig J."/>
        </authorList>
    </citation>
    <scope>NUCLEOTIDE SEQUENCE [LARGE SCALE GENOMIC DNA]</scope>
    <source>
        <strain evidence="4 5">Hsal</strain>
    </source>
</reference>
<reference evidence="4 5" key="2">
    <citation type="journal article" date="2016" name="Sci. Rep.">
        <title>The genome of Rhizobiales bacteria in predatory ants reveals urease gene functions but no genes for nitrogen fixation.</title>
        <authorList>
            <person name="Neuvonen M.M."/>
            <person name="Tamarit D."/>
            <person name="Naslund K."/>
            <person name="Liebig J."/>
            <person name="Feldhaar H."/>
            <person name="Moran N.A."/>
            <person name="Guy L."/>
            <person name="Andersson S.G."/>
        </authorList>
    </citation>
    <scope>NUCLEOTIDE SEQUENCE [LARGE SCALE GENOMIC DNA]</scope>
    <source>
        <strain evidence="4 5">Hsal</strain>
    </source>
</reference>
<dbReference type="Gene3D" id="3.40.50.880">
    <property type="match status" value="1"/>
</dbReference>
<keyword evidence="1" id="KW-1133">Transmembrane helix</keyword>
<dbReference type="InterPro" id="IPR024163">
    <property type="entry name" value="Aerotolerance_reg_N"/>
</dbReference>
<accession>A0A1U9JTK3</accession>
<dbReference type="Pfam" id="PF13709">
    <property type="entry name" value="DUF4159"/>
    <property type="match status" value="1"/>
</dbReference>
<keyword evidence="1" id="KW-0812">Transmembrane</keyword>
<feature type="domain" description="DUF4159" evidence="3">
    <location>
        <begin position="690"/>
        <end position="906"/>
    </location>
</feature>
<dbReference type="SUPFAM" id="SSF52317">
    <property type="entry name" value="Class I glutamine amidotransferase-like"/>
    <property type="match status" value="1"/>
</dbReference>
<feature type="transmembrane region" description="Helical" evidence="1">
    <location>
        <begin position="623"/>
        <end position="642"/>
    </location>
</feature>
<evidence type="ECO:0000259" key="2">
    <source>
        <dbReference type="Pfam" id="PF07584"/>
    </source>
</evidence>
<evidence type="ECO:0000259" key="3">
    <source>
        <dbReference type="Pfam" id="PF13709"/>
    </source>
</evidence>
<evidence type="ECO:0000256" key="1">
    <source>
        <dbReference type="SAM" id="Phobius"/>
    </source>
</evidence>
<feature type="transmembrane region" description="Helical" evidence="1">
    <location>
        <begin position="6"/>
        <end position="24"/>
    </location>
</feature>
<dbReference type="KEGG" id="thd:BHV28_04840"/>
<protein>
    <submittedName>
        <fullName evidence="4">N-terminal double-transmembrane domain-containing protein</fullName>
    </submittedName>
</protein>
<dbReference type="EMBL" id="CP017315">
    <property type="protein sequence ID" value="AQS41196.1"/>
    <property type="molecule type" value="Genomic_DNA"/>
</dbReference>
<dbReference type="PANTHER" id="PTHR37464">
    <property type="entry name" value="BLL2463 PROTEIN"/>
    <property type="match status" value="1"/>
</dbReference>
<dbReference type="Pfam" id="PF07584">
    <property type="entry name" value="BatA"/>
    <property type="match status" value="1"/>
</dbReference>
<feature type="domain" description="Aerotolerance regulator N-terminal" evidence="2">
    <location>
        <begin position="1"/>
        <end position="77"/>
    </location>
</feature>
<name>A0A1U9JTK3_9HYPH</name>
<dbReference type="InterPro" id="IPR011933">
    <property type="entry name" value="Double_TM_dom"/>
</dbReference>
<dbReference type="Proteomes" id="UP000188912">
    <property type="component" value="Chromosome"/>
</dbReference>
<dbReference type="CDD" id="cd03143">
    <property type="entry name" value="A4_beta-galactosidase_middle_domain"/>
    <property type="match status" value="1"/>
</dbReference>